<reference evidence="4" key="1">
    <citation type="journal article" date="2023" name="G3 (Bethesda)">
        <title>A reference genome for the long-term kleptoplast-retaining sea slug Elysia crispata morphotype clarki.</title>
        <authorList>
            <person name="Eastman K.E."/>
            <person name="Pendleton A.L."/>
            <person name="Shaikh M.A."/>
            <person name="Suttiyut T."/>
            <person name="Ogas R."/>
            <person name="Tomko P."/>
            <person name="Gavelis G."/>
            <person name="Widhalm J.R."/>
            <person name="Wisecaver J.H."/>
        </authorList>
    </citation>
    <scope>NUCLEOTIDE SEQUENCE</scope>
    <source>
        <strain evidence="4">ECLA1</strain>
    </source>
</reference>
<evidence type="ECO:0000259" key="3">
    <source>
        <dbReference type="PROSITE" id="PS50958"/>
    </source>
</evidence>
<feature type="region of interest" description="Disordered" evidence="2">
    <location>
        <begin position="310"/>
        <end position="329"/>
    </location>
</feature>
<keyword evidence="5" id="KW-1185">Reference proteome</keyword>
<dbReference type="PROSITE" id="PS50958">
    <property type="entry name" value="SMB_2"/>
    <property type="match status" value="1"/>
</dbReference>
<dbReference type="InterPro" id="IPR001212">
    <property type="entry name" value="Somatomedin_B_dom"/>
</dbReference>
<keyword evidence="1" id="KW-1015">Disulfide bond</keyword>
<dbReference type="Proteomes" id="UP001283361">
    <property type="component" value="Unassembled WGS sequence"/>
</dbReference>
<dbReference type="PROSITE" id="PS00524">
    <property type="entry name" value="SMB_1"/>
    <property type="match status" value="1"/>
</dbReference>
<feature type="domain" description="SMB" evidence="3">
    <location>
        <begin position="77"/>
        <end position="129"/>
    </location>
</feature>
<sequence length="843" mass="93896">MRVIVTKLLPLFFTIFLGMMMGPNLLSIFAISCGLLLLPAVAEEMEEIVVSSMEDLFHHVVLFPERLHHLADMCTRPENSCRFQCGRVITPLADQSNTSGSRRCSCDVNCLLYGDCCSDFWSTCPIERQSSRLEPDRQARPVCIGSYAFLAYESLLRTIKNDRKDCTSNEYQQDNGCSAAERIYENGLANLIRPEDRPVTDVYTKHQFRSKIDYILIMSRIKSDIDHTGNLVTWNPILLSSSELEVSAVSALVRGQSLPPDVEIDLGFQPKQHWGTPRHCMANTWLQCDERTRIRVMNLTQACGYLLQPNKPSAPRNSKDNKLSSTTPISSSPLAPITFNPFIISKDENFSINNLEINKDKDFGEQDNMAQPLAEMPLLPVKSWQCNEYFTYSAGSSEKPHEFSFRLTLDYSGSIRVLPDFSTSAWTFLECFHPVTNGLHRLISSVTLGGPTERNIHKQTTGYMRDFSKPTTGASAILTTSPSSTQFAPNRSCNIRFKCSSRRIAVDGHCAYPYLTLLQMTSLPNVNQTDFNAAVRQVEANYNFLGDPRDLKNLVPDLASCFNKRVDPDGNEALIFYGIYRNKIHESLGLSGVKNQAISVDRLRAVVADLYLSEAFSVETVRVCFVVKDVYKEINLGGETSTVPNSREVNPEMSNNEINICDQKPWAYDTNLMSADTSQLCEDLSPSNIRDDFNRGLSFPCKEPGTCVEQETRNAVATLITNITLCPVQPKAPCSEGRHNGQSLGSARNGGGSPGNVLAIHHLVLGTRLKGVKGPPLAADKVMSRICEGKSIRGQGVTSAVSDELRRPCCEENWTDGTKLGKFVRSRRVGATYLLDLSNERRA</sequence>
<protein>
    <recommendedName>
        <fullName evidence="3">SMB domain-containing protein</fullName>
    </recommendedName>
</protein>
<dbReference type="Gene3D" id="4.10.410.20">
    <property type="match status" value="1"/>
</dbReference>
<dbReference type="AlphaFoldDB" id="A0AAE1ACP3"/>
<organism evidence="4 5">
    <name type="scientific">Elysia crispata</name>
    <name type="common">lettuce slug</name>
    <dbReference type="NCBI Taxonomy" id="231223"/>
    <lineage>
        <taxon>Eukaryota</taxon>
        <taxon>Metazoa</taxon>
        <taxon>Spiralia</taxon>
        <taxon>Lophotrochozoa</taxon>
        <taxon>Mollusca</taxon>
        <taxon>Gastropoda</taxon>
        <taxon>Heterobranchia</taxon>
        <taxon>Euthyneura</taxon>
        <taxon>Panpulmonata</taxon>
        <taxon>Sacoglossa</taxon>
        <taxon>Placobranchoidea</taxon>
        <taxon>Plakobranchidae</taxon>
        <taxon>Elysia</taxon>
    </lineage>
</organism>
<evidence type="ECO:0000313" key="5">
    <source>
        <dbReference type="Proteomes" id="UP001283361"/>
    </source>
</evidence>
<dbReference type="PROSITE" id="PS51257">
    <property type="entry name" value="PROKAR_LIPOPROTEIN"/>
    <property type="match status" value="1"/>
</dbReference>
<accession>A0AAE1ACP3</accession>
<proteinExistence type="predicted"/>
<dbReference type="SUPFAM" id="SSF90188">
    <property type="entry name" value="Somatomedin B domain"/>
    <property type="match status" value="1"/>
</dbReference>
<dbReference type="InterPro" id="IPR036024">
    <property type="entry name" value="Somatomedin_B-like_dom_sf"/>
</dbReference>
<gene>
    <name evidence="4" type="ORF">RRG08_008522</name>
</gene>
<name>A0AAE1ACP3_9GAST</name>
<dbReference type="EMBL" id="JAWDGP010002164">
    <property type="protein sequence ID" value="KAK3785182.1"/>
    <property type="molecule type" value="Genomic_DNA"/>
</dbReference>
<evidence type="ECO:0000256" key="2">
    <source>
        <dbReference type="SAM" id="MobiDB-lite"/>
    </source>
</evidence>
<dbReference type="Pfam" id="PF01033">
    <property type="entry name" value="Somatomedin_B"/>
    <property type="match status" value="1"/>
</dbReference>
<comment type="caution">
    <text evidence="4">The sequence shown here is derived from an EMBL/GenBank/DDBJ whole genome shotgun (WGS) entry which is preliminary data.</text>
</comment>
<evidence type="ECO:0000256" key="1">
    <source>
        <dbReference type="ARBA" id="ARBA00023157"/>
    </source>
</evidence>
<evidence type="ECO:0000313" key="4">
    <source>
        <dbReference type="EMBL" id="KAK3785182.1"/>
    </source>
</evidence>